<dbReference type="SUPFAM" id="SSF53474">
    <property type="entry name" value="alpha/beta-Hydrolases"/>
    <property type="match status" value="1"/>
</dbReference>
<dbReference type="AlphaFoldDB" id="A0A494Y7E5"/>
<organism evidence="1 2">
    <name type="scientific">Pararobbsia silviterrae</name>
    <dbReference type="NCBI Taxonomy" id="1792498"/>
    <lineage>
        <taxon>Bacteria</taxon>
        <taxon>Pseudomonadati</taxon>
        <taxon>Pseudomonadota</taxon>
        <taxon>Betaproteobacteria</taxon>
        <taxon>Burkholderiales</taxon>
        <taxon>Burkholderiaceae</taxon>
        <taxon>Pararobbsia</taxon>
    </lineage>
</organism>
<evidence type="ECO:0008006" key="3">
    <source>
        <dbReference type="Google" id="ProtNLM"/>
    </source>
</evidence>
<dbReference type="Proteomes" id="UP000270342">
    <property type="component" value="Unassembled WGS sequence"/>
</dbReference>
<dbReference type="InterPro" id="IPR029058">
    <property type="entry name" value="AB_hydrolase_fold"/>
</dbReference>
<evidence type="ECO:0000313" key="1">
    <source>
        <dbReference type="EMBL" id="RKP58621.1"/>
    </source>
</evidence>
<sequence>MTFPTRDGVTQSVFVESPSANPPWVIVLFAGTTGDLHLDADGATSLRGNFLIRSASHWVDWGDAAVLVDTPSDYADGVDDTFRRSSASFADTQVVIATLRKRFPSSKIAIVGTSAGTVSVGNALDRDPTLADAFVLTSPVTIARKIGPTIADLDVDGTKYRVLVVSNAGDRCVASPAYAAKQLAERNHFDFISVESSEGGGSKTEECGGHSPHGFLGIEVEVLKGIRDWLGAKVGQGT</sequence>
<protein>
    <recommendedName>
        <fullName evidence="3">Alpha/beta hydrolase</fullName>
    </recommendedName>
</protein>
<name>A0A494Y7E5_9BURK</name>
<gene>
    <name evidence="1" type="ORF">D7S86_01370</name>
</gene>
<reference evidence="1 2" key="1">
    <citation type="submission" date="2018-10" db="EMBL/GenBank/DDBJ databases">
        <title>Robbsia sp. DHC34, isolated from soil.</title>
        <authorList>
            <person name="Gao Z.-H."/>
            <person name="Qiu L.-H."/>
        </authorList>
    </citation>
    <scope>NUCLEOTIDE SEQUENCE [LARGE SCALE GENOMIC DNA]</scope>
    <source>
        <strain evidence="1 2">DHC34</strain>
    </source>
</reference>
<keyword evidence="2" id="KW-1185">Reference proteome</keyword>
<evidence type="ECO:0000313" key="2">
    <source>
        <dbReference type="Proteomes" id="UP000270342"/>
    </source>
</evidence>
<dbReference type="EMBL" id="RBZU01000001">
    <property type="protein sequence ID" value="RKP58621.1"/>
    <property type="molecule type" value="Genomic_DNA"/>
</dbReference>
<accession>A0A494Y7E5</accession>
<comment type="caution">
    <text evidence="1">The sequence shown here is derived from an EMBL/GenBank/DDBJ whole genome shotgun (WGS) entry which is preliminary data.</text>
</comment>
<dbReference type="Gene3D" id="3.40.50.1820">
    <property type="entry name" value="alpha/beta hydrolase"/>
    <property type="match status" value="1"/>
</dbReference>
<proteinExistence type="predicted"/>